<geneLocation type="plasmid" evidence="1 2">
    <name>pBRH02</name>
</geneLocation>
<name>E5AW23_MYCRK</name>
<reference key="1">
    <citation type="submission" date="2010-09" db="EMBL/GenBank/DDBJ databases">
        <title>Complete genome sequence of Burkholderia rhizoxinica, the endosymbiont of the phytopathogenic fungus Rhizopus microsporus.</title>
        <authorList>
            <person name="Lackner G."/>
            <person name="Moebius N."/>
            <person name="Partida-Martinez L.P."/>
            <person name="Hertweck C."/>
        </authorList>
    </citation>
    <scope>NUCLEOTIDE SEQUENCE</scope>
    <source>
        <strain>HKI 454</strain>
    </source>
</reference>
<dbReference type="AlphaFoldDB" id="E5AW23"/>
<dbReference type="EMBL" id="FR687361">
    <property type="protein sequence ID" value="CBW77325.1"/>
    <property type="molecule type" value="Genomic_DNA"/>
</dbReference>
<protein>
    <submittedName>
        <fullName evidence="1">Uncharacterized protein</fullName>
    </submittedName>
</protein>
<evidence type="ECO:0000313" key="1">
    <source>
        <dbReference type="EMBL" id="CBW77325.1"/>
    </source>
</evidence>
<dbReference type="KEGG" id="brh:RBRH_00632"/>
<organism evidence="1 2">
    <name type="scientific">Mycetohabitans rhizoxinica (strain DSM 19002 / CIP 109453 / HKI 454)</name>
    <name type="common">Paraburkholderia rhizoxinica</name>
    <dbReference type="NCBI Taxonomy" id="882378"/>
    <lineage>
        <taxon>Bacteria</taxon>
        <taxon>Pseudomonadati</taxon>
        <taxon>Pseudomonadota</taxon>
        <taxon>Betaproteobacteria</taxon>
        <taxon>Burkholderiales</taxon>
        <taxon>Burkholderiaceae</taxon>
        <taxon>Mycetohabitans</taxon>
    </lineage>
</organism>
<accession>E5AW23</accession>
<gene>
    <name evidence="1" type="ordered locus">RBRH_00632</name>
</gene>
<reference evidence="1 2" key="2">
    <citation type="journal article" date="2011" name="J. Bacteriol.">
        <title>Complete genome sequence of Burkholderia rhizoxinica, an endosymbiont of Rhizopus microsporus.</title>
        <authorList>
            <person name="Lackner G."/>
            <person name="Moebius N."/>
            <person name="Partida-Martinez L."/>
            <person name="Hertweck C."/>
        </authorList>
    </citation>
    <scope>NUCLEOTIDE SEQUENCE [LARGE SCALE GENOMIC DNA]</scope>
    <source>
        <strain evidence="2">DSM 19002 / CIP 109453 / HKI 454</strain>
        <plasmid evidence="1 2">pBRH02</plasmid>
    </source>
</reference>
<dbReference type="Proteomes" id="UP000007437">
    <property type="component" value="Plasmid pBRH02"/>
</dbReference>
<keyword evidence="1" id="KW-0614">Plasmid</keyword>
<proteinExistence type="predicted"/>
<evidence type="ECO:0000313" key="2">
    <source>
        <dbReference type="Proteomes" id="UP000007437"/>
    </source>
</evidence>
<dbReference type="HOGENOM" id="CLU_2987887_0_0_4"/>
<sequence length="57" mass="6077">MLITFAEIRNRAALAATHGKLHGLPCNTVAYLGGSADWEVQLMLQICSAKPQIPQAG</sequence>